<dbReference type="PANTHER" id="PTHR21240:SF28">
    <property type="entry name" value="ISO-OROTATE DECARBOXYLASE (EUROFUNG)"/>
    <property type="match status" value="1"/>
</dbReference>
<dbReference type="AlphaFoldDB" id="A0A1C6UUY4"/>
<evidence type="ECO:0000256" key="1">
    <source>
        <dbReference type="ARBA" id="ARBA00023239"/>
    </source>
</evidence>
<dbReference type="OrthoDB" id="8673173at2"/>
<dbReference type="Gene3D" id="3.20.20.140">
    <property type="entry name" value="Metal-dependent hydrolases"/>
    <property type="match status" value="1"/>
</dbReference>
<feature type="domain" description="Amidohydrolase-related" evidence="2">
    <location>
        <begin position="23"/>
        <end position="332"/>
    </location>
</feature>
<protein>
    <submittedName>
        <fullName evidence="3">Aminocarboxymuconate-semialdehyde decarboxylase</fullName>
    </submittedName>
</protein>
<dbReference type="GO" id="GO:0005737">
    <property type="term" value="C:cytoplasm"/>
    <property type="evidence" value="ECO:0007669"/>
    <property type="project" value="TreeGrafter"/>
</dbReference>
<evidence type="ECO:0000313" key="3">
    <source>
        <dbReference type="EMBL" id="SCL57818.1"/>
    </source>
</evidence>
<dbReference type="InterPro" id="IPR032465">
    <property type="entry name" value="ACMSD"/>
</dbReference>
<evidence type="ECO:0000313" key="4">
    <source>
        <dbReference type="Proteomes" id="UP000198937"/>
    </source>
</evidence>
<dbReference type="InterPro" id="IPR006680">
    <property type="entry name" value="Amidohydro-rel"/>
</dbReference>
<keyword evidence="4" id="KW-1185">Reference proteome</keyword>
<dbReference type="EMBL" id="FMIA01000002">
    <property type="protein sequence ID" value="SCL57818.1"/>
    <property type="molecule type" value="Genomic_DNA"/>
</dbReference>
<proteinExistence type="predicted"/>
<accession>A0A1C6UUY4</accession>
<evidence type="ECO:0000259" key="2">
    <source>
        <dbReference type="Pfam" id="PF04909"/>
    </source>
</evidence>
<dbReference type="Pfam" id="PF04909">
    <property type="entry name" value="Amidohydro_2"/>
    <property type="match status" value="1"/>
</dbReference>
<sequence>MKREELAGVASTAVANEPAQRGVDVHTHLAPSLVDAGIDDLVTTADDGRHVVAGHPVGPAALHRPQALLAYLDAAGLDAAVVTVPPPYHGQHLGPADSARWAAAVNDGLLARTAGQPRLRPLAFLPLHEPAVALAEYQRIRADDRWWGVTAGAGGRIPSLAGAAFGPLFAALDADRRGLLLHPSASPDRRLDEFYLGNLLGNPVETAVAVGQLVFGDVVGRYPGMRLVLVHGGGAVPALVGRWDRGVATDRPGVGPLSLPPARALRRIWTDCLTHQPSMTAVVAEVFGTDRLLLGSDWPFPMGTDDPAAFLGGRDDPLARQAATANAAAAFGSRPGLPGDR</sequence>
<keyword evidence="1" id="KW-0456">Lyase</keyword>
<dbReference type="SUPFAM" id="SSF51556">
    <property type="entry name" value="Metallo-dependent hydrolases"/>
    <property type="match status" value="1"/>
</dbReference>
<dbReference type="PANTHER" id="PTHR21240">
    <property type="entry name" value="2-AMINO-3-CARBOXYLMUCONATE-6-SEMIALDEHYDE DECARBOXYLASE"/>
    <property type="match status" value="1"/>
</dbReference>
<dbReference type="GO" id="GO:0019748">
    <property type="term" value="P:secondary metabolic process"/>
    <property type="evidence" value="ECO:0007669"/>
    <property type="project" value="TreeGrafter"/>
</dbReference>
<gene>
    <name evidence="3" type="ORF">GA0070617_3637</name>
</gene>
<dbReference type="Proteomes" id="UP000198937">
    <property type="component" value="Unassembled WGS sequence"/>
</dbReference>
<dbReference type="STRING" id="683228.GA0070617_3637"/>
<dbReference type="GO" id="GO:0016831">
    <property type="term" value="F:carboxy-lyase activity"/>
    <property type="evidence" value="ECO:0007669"/>
    <property type="project" value="InterPro"/>
</dbReference>
<name>A0A1C6UUY4_9ACTN</name>
<dbReference type="GO" id="GO:0016787">
    <property type="term" value="F:hydrolase activity"/>
    <property type="evidence" value="ECO:0007669"/>
    <property type="project" value="InterPro"/>
</dbReference>
<organism evidence="3 4">
    <name type="scientific">Micromonospora yangpuensis</name>
    <dbReference type="NCBI Taxonomy" id="683228"/>
    <lineage>
        <taxon>Bacteria</taxon>
        <taxon>Bacillati</taxon>
        <taxon>Actinomycetota</taxon>
        <taxon>Actinomycetes</taxon>
        <taxon>Micromonosporales</taxon>
        <taxon>Micromonosporaceae</taxon>
        <taxon>Micromonospora</taxon>
    </lineage>
</organism>
<dbReference type="InterPro" id="IPR032466">
    <property type="entry name" value="Metal_Hydrolase"/>
</dbReference>
<reference evidence="3 4" key="1">
    <citation type="submission" date="2016-06" db="EMBL/GenBank/DDBJ databases">
        <authorList>
            <person name="Kjaerup R.B."/>
            <person name="Dalgaard T.S."/>
            <person name="Juul-Madsen H.R."/>
        </authorList>
    </citation>
    <scope>NUCLEOTIDE SEQUENCE [LARGE SCALE GENOMIC DNA]</scope>
    <source>
        <strain evidence="3 4">DSM 45577</strain>
    </source>
</reference>